<organism evidence="2 3">
    <name type="scientific">Thomasclavelia spiroformis</name>
    <dbReference type="NCBI Taxonomy" id="29348"/>
    <lineage>
        <taxon>Bacteria</taxon>
        <taxon>Bacillati</taxon>
        <taxon>Bacillota</taxon>
        <taxon>Erysipelotrichia</taxon>
        <taxon>Erysipelotrichales</taxon>
        <taxon>Coprobacillaceae</taxon>
        <taxon>Thomasclavelia</taxon>
    </lineage>
</organism>
<gene>
    <name evidence="2" type="ORF">K8V91_02630</name>
</gene>
<dbReference type="AlphaFoldDB" id="A0A921GAQ7"/>
<feature type="domain" description="N-terminal" evidence="1">
    <location>
        <begin position="1"/>
        <end position="98"/>
    </location>
</feature>
<dbReference type="InterPro" id="IPR013610">
    <property type="entry name" value="ArdC_N"/>
</dbReference>
<dbReference type="RefSeq" id="WP_004610233.1">
    <property type="nucleotide sequence ID" value="NZ_CABKNM010000002.1"/>
</dbReference>
<reference evidence="2" key="2">
    <citation type="submission" date="2021-09" db="EMBL/GenBank/DDBJ databases">
        <authorList>
            <person name="Gilroy R."/>
        </authorList>
    </citation>
    <scope>NUCLEOTIDE SEQUENCE</scope>
    <source>
        <strain evidence="2">CHK193-16274</strain>
    </source>
</reference>
<comment type="caution">
    <text evidence="2">The sequence shown here is derived from an EMBL/GenBank/DDBJ whole genome shotgun (WGS) entry which is preliminary data.</text>
</comment>
<evidence type="ECO:0000313" key="2">
    <source>
        <dbReference type="EMBL" id="HJF39795.1"/>
    </source>
</evidence>
<evidence type="ECO:0000259" key="1">
    <source>
        <dbReference type="Pfam" id="PF08401"/>
    </source>
</evidence>
<evidence type="ECO:0000313" key="3">
    <source>
        <dbReference type="Proteomes" id="UP000749320"/>
    </source>
</evidence>
<protein>
    <submittedName>
        <fullName evidence="2">SsDNA-binding domain-containing protein</fullName>
    </submittedName>
</protein>
<proteinExistence type="predicted"/>
<accession>A0A921GAQ7</accession>
<dbReference type="GO" id="GO:0003697">
    <property type="term" value="F:single-stranded DNA binding"/>
    <property type="evidence" value="ECO:0007669"/>
    <property type="project" value="InterPro"/>
</dbReference>
<dbReference type="EMBL" id="DYWV01000090">
    <property type="protein sequence ID" value="HJF39795.1"/>
    <property type="molecule type" value="Genomic_DNA"/>
</dbReference>
<name>A0A921GAQ7_9FIRM</name>
<dbReference type="Proteomes" id="UP000749320">
    <property type="component" value="Unassembled WGS sequence"/>
</dbReference>
<dbReference type="GeneID" id="94016842"/>
<sequence>MDNILNYLEQGVRDTFNTELYKKYLQVCTVYLYSLNNIILILTQFPQAYIIKSYVDWKKCNASVKKNGKENKVIIPRLYQIDKEVITKDEDDNETLETITIDRCGFTIGYVFDITQTTLEKTPTLAQELTADSNYIQDILDNLILSDKTIKYNEKLANTQVTGYYDPKNNTICLRTDMASS</sequence>
<reference evidence="2" key="1">
    <citation type="journal article" date="2021" name="PeerJ">
        <title>Extensive microbial diversity within the chicken gut microbiome revealed by metagenomics and culture.</title>
        <authorList>
            <person name="Gilroy R."/>
            <person name="Ravi A."/>
            <person name="Getino M."/>
            <person name="Pursley I."/>
            <person name="Horton D.L."/>
            <person name="Alikhan N.F."/>
            <person name="Baker D."/>
            <person name="Gharbi K."/>
            <person name="Hall N."/>
            <person name="Watson M."/>
            <person name="Adriaenssens E.M."/>
            <person name="Foster-Nyarko E."/>
            <person name="Jarju S."/>
            <person name="Secka A."/>
            <person name="Antonio M."/>
            <person name="Oren A."/>
            <person name="Chaudhuri R.R."/>
            <person name="La Ragione R."/>
            <person name="Hildebrand F."/>
            <person name="Pallen M.J."/>
        </authorList>
    </citation>
    <scope>NUCLEOTIDE SEQUENCE</scope>
    <source>
        <strain evidence="2">CHK193-16274</strain>
    </source>
</reference>
<dbReference type="Pfam" id="PF08401">
    <property type="entry name" value="ArdcN"/>
    <property type="match status" value="1"/>
</dbReference>